<keyword evidence="1" id="KW-0547">Nucleotide-binding</keyword>
<proteinExistence type="predicted"/>
<accession>A0A6N7V083</accession>
<dbReference type="RefSeq" id="WP_154477235.1">
    <property type="nucleotide sequence ID" value="NZ_JAQYBV010000086.1"/>
</dbReference>
<gene>
    <name evidence="4" type="ORF">FYJ34_06800</name>
</gene>
<dbReference type="AlphaFoldDB" id="A0A6N7V083"/>
<keyword evidence="2" id="KW-0067">ATP-binding</keyword>
<organism evidence="4 5">
    <name type="scientific">Suipraeoptans intestinalis</name>
    <dbReference type="NCBI Taxonomy" id="2606628"/>
    <lineage>
        <taxon>Bacteria</taxon>
        <taxon>Bacillati</taxon>
        <taxon>Bacillota</taxon>
        <taxon>Clostridia</taxon>
        <taxon>Lachnospirales</taxon>
        <taxon>Lachnospiraceae</taxon>
        <taxon>Suipraeoptans</taxon>
    </lineage>
</organism>
<dbReference type="InterPro" id="IPR002586">
    <property type="entry name" value="CobQ/CobB/MinD/ParA_Nub-bd_dom"/>
</dbReference>
<dbReference type="CDD" id="cd05387">
    <property type="entry name" value="BY-kinase"/>
    <property type="match status" value="1"/>
</dbReference>
<dbReference type="GO" id="GO:0005524">
    <property type="term" value="F:ATP binding"/>
    <property type="evidence" value="ECO:0007669"/>
    <property type="project" value="UniProtKB-KW"/>
</dbReference>
<dbReference type="InterPro" id="IPR027417">
    <property type="entry name" value="P-loop_NTPase"/>
</dbReference>
<dbReference type="EMBL" id="VULY01000018">
    <property type="protein sequence ID" value="MSR93969.1"/>
    <property type="molecule type" value="Genomic_DNA"/>
</dbReference>
<evidence type="ECO:0000256" key="2">
    <source>
        <dbReference type="ARBA" id="ARBA00022840"/>
    </source>
</evidence>
<dbReference type="PANTHER" id="PTHR32309:SF13">
    <property type="entry name" value="FERRIC ENTEROBACTIN TRANSPORT PROTEIN FEPE"/>
    <property type="match status" value="1"/>
</dbReference>
<dbReference type="Pfam" id="PF01656">
    <property type="entry name" value="CbiA"/>
    <property type="match status" value="1"/>
</dbReference>
<dbReference type="InterPro" id="IPR050445">
    <property type="entry name" value="Bact_polysacc_biosynth/exp"/>
</dbReference>
<sequence>MQTVRLEKIKKQSYAWQESLRALRTNLQFCGDDKKVILFTSAMPDEGKSTVVVELARSLTESGKKVLVIDTDMRKSVLAGRLRVKVNKGELLGLSHYLSGQRPAGEVLYGTDVSGLFMVFAGPTVPNPTEILEKEYFQRLIEFGRETFDYVLIDTAPLGAAIDAALIAKKCDGAVLVVEQKRAGRRLLQGVIRQLELSEVKILGVVLNKVKKGFHGYGSYYGQYGIDNKGRGE</sequence>
<dbReference type="Proteomes" id="UP000434409">
    <property type="component" value="Unassembled WGS sequence"/>
</dbReference>
<protein>
    <submittedName>
        <fullName evidence="4">Polysaccharide biosynthesis tyrosine autokinase</fullName>
        <ecNumber evidence="4">2.7.10.2</ecNumber>
    </submittedName>
</protein>
<dbReference type="PANTHER" id="PTHR32309">
    <property type="entry name" value="TYROSINE-PROTEIN KINASE"/>
    <property type="match status" value="1"/>
</dbReference>
<feature type="domain" description="CobQ/CobB/MinD/ParA nucleotide binding" evidence="3">
    <location>
        <begin position="39"/>
        <end position="213"/>
    </location>
</feature>
<dbReference type="SUPFAM" id="SSF52540">
    <property type="entry name" value="P-loop containing nucleoside triphosphate hydrolases"/>
    <property type="match status" value="1"/>
</dbReference>
<keyword evidence="4" id="KW-0808">Transferase</keyword>
<dbReference type="Gene3D" id="3.40.50.300">
    <property type="entry name" value="P-loop containing nucleotide triphosphate hydrolases"/>
    <property type="match status" value="1"/>
</dbReference>
<dbReference type="EC" id="2.7.10.2" evidence="4"/>
<keyword evidence="5" id="KW-1185">Reference proteome</keyword>
<dbReference type="NCBIfam" id="TIGR01007">
    <property type="entry name" value="eps_fam"/>
    <property type="match status" value="1"/>
</dbReference>
<comment type="caution">
    <text evidence="4">The sequence shown here is derived from an EMBL/GenBank/DDBJ whole genome shotgun (WGS) entry which is preliminary data.</text>
</comment>
<name>A0A6N7V083_9FIRM</name>
<reference evidence="4 5" key="1">
    <citation type="submission" date="2019-08" db="EMBL/GenBank/DDBJ databases">
        <title>In-depth cultivation of the pig gut microbiome towards novel bacterial diversity and tailored functional studies.</title>
        <authorList>
            <person name="Wylensek D."/>
            <person name="Hitch T.C.A."/>
            <person name="Clavel T."/>
        </authorList>
    </citation>
    <scope>NUCLEOTIDE SEQUENCE [LARGE SCALE GENOMIC DNA]</scope>
    <source>
        <strain evidence="4 5">68-1-5</strain>
    </source>
</reference>
<evidence type="ECO:0000313" key="4">
    <source>
        <dbReference type="EMBL" id="MSR93969.1"/>
    </source>
</evidence>
<dbReference type="GO" id="GO:0004715">
    <property type="term" value="F:non-membrane spanning protein tyrosine kinase activity"/>
    <property type="evidence" value="ECO:0007669"/>
    <property type="project" value="UniProtKB-EC"/>
</dbReference>
<dbReference type="GO" id="GO:0005886">
    <property type="term" value="C:plasma membrane"/>
    <property type="evidence" value="ECO:0007669"/>
    <property type="project" value="TreeGrafter"/>
</dbReference>
<keyword evidence="4" id="KW-0418">Kinase</keyword>
<evidence type="ECO:0000259" key="3">
    <source>
        <dbReference type="Pfam" id="PF01656"/>
    </source>
</evidence>
<evidence type="ECO:0000313" key="5">
    <source>
        <dbReference type="Proteomes" id="UP000434409"/>
    </source>
</evidence>
<dbReference type="InterPro" id="IPR005702">
    <property type="entry name" value="Wzc-like_C"/>
</dbReference>
<evidence type="ECO:0000256" key="1">
    <source>
        <dbReference type="ARBA" id="ARBA00022741"/>
    </source>
</evidence>